<dbReference type="Gene3D" id="2.60.40.790">
    <property type="match status" value="1"/>
</dbReference>
<evidence type="ECO:0000256" key="1">
    <source>
        <dbReference type="ARBA" id="ARBA00004123"/>
    </source>
</evidence>
<protein>
    <recommendedName>
        <fullName evidence="3">NudC domain-containing protein 1</fullName>
    </recommendedName>
</protein>
<dbReference type="InterPro" id="IPR008978">
    <property type="entry name" value="HSP20-like_chaperone"/>
</dbReference>
<evidence type="ECO:0000313" key="7">
    <source>
        <dbReference type="Proteomes" id="UP000694920"/>
    </source>
</evidence>
<organism evidence="7 8">
    <name type="scientific">Cephus cinctus</name>
    <name type="common">Wheat stem sawfly</name>
    <dbReference type="NCBI Taxonomy" id="211228"/>
    <lineage>
        <taxon>Eukaryota</taxon>
        <taxon>Metazoa</taxon>
        <taxon>Ecdysozoa</taxon>
        <taxon>Arthropoda</taxon>
        <taxon>Hexapoda</taxon>
        <taxon>Insecta</taxon>
        <taxon>Pterygota</taxon>
        <taxon>Neoptera</taxon>
        <taxon>Endopterygota</taxon>
        <taxon>Hymenoptera</taxon>
        <taxon>Cephoidea</taxon>
        <taxon>Cephidae</taxon>
        <taxon>Cephus</taxon>
    </lineage>
</organism>
<keyword evidence="7" id="KW-1185">Reference proteome</keyword>
<dbReference type="RefSeq" id="XP_015587369.1">
    <property type="nucleotide sequence ID" value="XM_015731883.2"/>
</dbReference>
<dbReference type="InterPro" id="IPR007052">
    <property type="entry name" value="CS_dom"/>
</dbReference>
<dbReference type="PANTHER" id="PTHR21664:SF1">
    <property type="entry name" value="NUDC DOMAIN-CONTAINING PROTEIN 1"/>
    <property type="match status" value="1"/>
</dbReference>
<accession>A0AAJ7BJ52</accession>
<dbReference type="GeneID" id="107264040"/>
<sequence length="551" mass="63063">MTKIIELRPDKRLLNTNFQKYQFSAGTSPVIFERSLNHDVLRIEPNSTQDSWLEARLFAFHNHLFRNHFDNTCWFIDDTRGVWRLKINGTLDLIYTLKAVDENHAIPLYNPSIGFASENIIIISNGSNTLDVLFIESMGTAKPIELYKVDAGVLLDVEYVVDTSTIIIALCNILDFEGKKCSNLNILWYLCEYKDNCLENLKLTHKQVLRVKGVIDYVKVENNGNYLHIVSQDSAIFEYDSINPIDKEKTQHKNVSEIKIPKYCWSQDEDTLTVWIKVPQHIDKKLITVDITASSLSIKLKDTILIEGDTQYRLDPELTTWSRESDSLKVDLVKYESGQMWNELIKGDIGGECLPNETLAAEIHSRLAHLCTDQPEREGQSAIGFNAEQLEECDLQGRDNFLQRLDLKSHKVIHLAMLGTSNHILFTIKLKSSQILCLRHEHDACIWMPGEVENDHWRFKHIYTFPGFGYVEAGKTNKKFCVSPPAGTYVAIVEHTRHSFLYDRPENGSPVAKQQIVDLGPDTSPIMGAVATNKYLILLTKDKLYQLEIKF</sequence>
<keyword evidence="5" id="KW-0539">Nucleus</keyword>
<dbReference type="InterPro" id="IPR037895">
    <property type="entry name" value="NUDCD1"/>
</dbReference>
<feature type="domain" description="CS" evidence="6">
    <location>
        <begin position="258"/>
        <end position="345"/>
    </location>
</feature>
<comment type="subcellular location">
    <subcellularLocation>
        <location evidence="2">Cytoplasm</location>
    </subcellularLocation>
    <subcellularLocation>
        <location evidence="1">Nucleus</location>
    </subcellularLocation>
</comment>
<evidence type="ECO:0000256" key="4">
    <source>
        <dbReference type="ARBA" id="ARBA00022490"/>
    </source>
</evidence>
<dbReference type="Pfam" id="PF04969">
    <property type="entry name" value="CS"/>
    <property type="match status" value="1"/>
</dbReference>
<dbReference type="Proteomes" id="UP000694920">
    <property type="component" value="Unplaced"/>
</dbReference>
<dbReference type="GO" id="GO:0005634">
    <property type="term" value="C:nucleus"/>
    <property type="evidence" value="ECO:0007669"/>
    <property type="project" value="UniProtKB-SubCell"/>
</dbReference>
<evidence type="ECO:0000313" key="8">
    <source>
        <dbReference type="RefSeq" id="XP_015587369.1"/>
    </source>
</evidence>
<dbReference type="KEGG" id="ccin:107264040"/>
<gene>
    <name evidence="8" type="primary">LOC107264040</name>
</gene>
<proteinExistence type="predicted"/>
<evidence type="ECO:0000256" key="2">
    <source>
        <dbReference type="ARBA" id="ARBA00004496"/>
    </source>
</evidence>
<dbReference type="GO" id="GO:0005737">
    <property type="term" value="C:cytoplasm"/>
    <property type="evidence" value="ECO:0007669"/>
    <property type="project" value="UniProtKB-SubCell"/>
</dbReference>
<dbReference type="SUPFAM" id="SSF49764">
    <property type="entry name" value="HSP20-like chaperones"/>
    <property type="match status" value="1"/>
</dbReference>
<dbReference type="PANTHER" id="PTHR21664">
    <property type="entry name" value="CHRONIC MYELOGENOUS LEUKEMIA TUMOR ANTIGEN 66"/>
    <property type="match status" value="1"/>
</dbReference>
<keyword evidence="4" id="KW-0963">Cytoplasm</keyword>
<reference evidence="8" key="1">
    <citation type="submission" date="2025-08" db="UniProtKB">
        <authorList>
            <consortium name="RefSeq"/>
        </authorList>
    </citation>
    <scope>IDENTIFICATION</scope>
</reference>
<dbReference type="AlphaFoldDB" id="A0AAJ7BJ52"/>
<evidence type="ECO:0000259" key="6">
    <source>
        <dbReference type="PROSITE" id="PS51203"/>
    </source>
</evidence>
<dbReference type="PROSITE" id="PS51203">
    <property type="entry name" value="CS"/>
    <property type="match status" value="1"/>
</dbReference>
<name>A0AAJ7BJ52_CEPCN</name>
<evidence type="ECO:0000256" key="5">
    <source>
        <dbReference type="ARBA" id="ARBA00023242"/>
    </source>
</evidence>
<dbReference type="CDD" id="cd06467">
    <property type="entry name" value="p23_NUDC_like"/>
    <property type="match status" value="1"/>
</dbReference>
<evidence type="ECO:0000256" key="3">
    <source>
        <dbReference type="ARBA" id="ARBA00018915"/>
    </source>
</evidence>